<evidence type="ECO:0000313" key="2">
    <source>
        <dbReference type="Proteomes" id="UP000267535"/>
    </source>
</evidence>
<dbReference type="Pfam" id="PF16263">
    <property type="entry name" value="DUF4917"/>
    <property type="match status" value="1"/>
</dbReference>
<dbReference type="OrthoDB" id="828244at2"/>
<gene>
    <name evidence="1" type="ORF">EHS89_02990</name>
</gene>
<accession>A0A3P1SWV9</accession>
<proteinExistence type="predicted"/>
<name>A0A3P1SWV9_9GAMM</name>
<dbReference type="Proteomes" id="UP000267535">
    <property type="component" value="Unassembled WGS sequence"/>
</dbReference>
<reference evidence="1 2" key="1">
    <citation type="submission" date="2018-11" db="EMBL/GenBank/DDBJ databases">
        <title>The draft genome sequence of Amphritea balenae JAMM 1525T.</title>
        <authorList>
            <person name="Fang Z."/>
            <person name="Zhang Y."/>
            <person name="Han X."/>
        </authorList>
    </citation>
    <scope>NUCLEOTIDE SEQUENCE [LARGE SCALE GENOMIC DNA]</scope>
    <source>
        <strain evidence="1 2">JAMM 1525</strain>
    </source>
</reference>
<dbReference type="AlphaFoldDB" id="A0A3P1SWV9"/>
<organism evidence="1 2">
    <name type="scientific">Amphritea balenae</name>
    <dbReference type="NCBI Taxonomy" id="452629"/>
    <lineage>
        <taxon>Bacteria</taxon>
        <taxon>Pseudomonadati</taxon>
        <taxon>Pseudomonadota</taxon>
        <taxon>Gammaproteobacteria</taxon>
        <taxon>Oceanospirillales</taxon>
        <taxon>Oceanospirillaceae</taxon>
        <taxon>Amphritea</taxon>
    </lineage>
</organism>
<comment type="caution">
    <text evidence="1">The sequence shown here is derived from an EMBL/GenBank/DDBJ whole genome shotgun (WGS) entry which is preliminary data.</text>
</comment>
<protein>
    <submittedName>
        <fullName evidence="1">DUF4917 family protein</fullName>
    </submittedName>
</protein>
<keyword evidence="2" id="KW-1185">Reference proteome</keyword>
<dbReference type="EMBL" id="RQXV01000001">
    <property type="protein sequence ID" value="RRD01538.1"/>
    <property type="molecule type" value="Genomic_DNA"/>
</dbReference>
<sequence>MSNLLIGNGLSISISKKFSYTSLRERVSGGLSPAVERLFKQFDTDDFEHLLTKIKDARDVIEAITDGQVIVSQSISDEIKSKLIEAIGGMNPRGPRDDGLDPQALNSALKKYSNVFTTNYDIYLYWGRKGKDGFNINDFFFKGDFDLNRADPNNGDSIFFLHGALFVFDEGNKVVKIGKGEFITLDDAIKDRIVNKNSLPLFISEGSSQEKLSSIKKNEYLSFCYQNLRGMSGDLDIYGHGLSPDVDGHIVDAIKASKIDDITYYQYNLDQMNTGEVAHLQATLNTRLGRIIKLVDSSKHELSNWSIWGTS</sequence>
<evidence type="ECO:0000313" key="1">
    <source>
        <dbReference type="EMBL" id="RRD01538.1"/>
    </source>
</evidence>
<dbReference type="RefSeq" id="WP_124924611.1">
    <property type="nucleotide sequence ID" value="NZ_BMOH01000001.1"/>
</dbReference>
<dbReference type="InterPro" id="IPR032581">
    <property type="entry name" value="DUF4917"/>
</dbReference>